<comment type="caution">
    <text evidence="2">The sequence shown here is derived from an EMBL/GenBank/DDBJ whole genome shotgun (WGS) entry which is preliminary data.</text>
</comment>
<accession>A0ABW3Z471</accession>
<keyword evidence="3" id="KW-1185">Reference proteome</keyword>
<dbReference type="Gene3D" id="2.60.40.1880">
    <property type="entry name" value="Invasion associated locus B (IalB) protein"/>
    <property type="match status" value="1"/>
</dbReference>
<organism evidence="2 3">
    <name type="scientific">Methylopila musalis</name>
    <dbReference type="NCBI Taxonomy" id="1134781"/>
    <lineage>
        <taxon>Bacteria</taxon>
        <taxon>Pseudomonadati</taxon>
        <taxon>Pseudomonadota</taxon>
        <taxon>Alphaproteobacteria</taxon>
        <taxon>Hyphomicrobiales</taxon>
        <taxon>Methylopilaceae</taxon>
        <taxon>Methylopila</taxon>
    </lineage>
</organism>
<keyword evidence="1" id="KW-0732">Signal</keyword>
<feature type="chain" id="PRO_5045811607" evidence="1">
    <location>
        <begin position="26"/>
        <end position="178"/>
    </location>
</feature>
<dbReference type="InterPro" id="IPR038696">
    <property type="entry name" value="IalB_sf"/>
</dbReference>
<dbReference type="InterPro" id="IPR010642">
    <property type="entry name" value="Invasion_prot_B"/>
</dbReference>
<evidence type="ECO:0000256" key="1">
    <source>
        <dbReference type="SAM" id="SignalP"/>
    </source>
</evidence>
<sequence length="178" mass="18794">MTKPLRSALFATLALALGASSGALAQGAPAAQPVELGKFNAWTAYSAPAKNGKVCYALSQPSARKPGGLNRDPAYLFISNRPRENVRNEVSVIIGFRAKADSKVEVAIPRAGSFELYAREDGAFAQSVEDEAKLVRAMRGAGGNMTLKTTSARGNVTTDTYSLAGISAALDRIDRECK</sequence>
<proteinExistence type="predicted"/>
<feature type="signal peptide" evidence="1">
    <location>
        <begin position="1"/>
        <end position="25"/>
    </location>
</feature>
<reference evidence="3" key="1">
    <citation type="journal article" date="2019" name="Int. J. Syst. Evol. Microbiol.">
        <title>The Global Catalogue of Microorganisms (GCM) 10K type strain sequencing project: providing services to taxonomists for standard genome sequencing and annotation.</title>
        <authorList>
            <consortium name="The Broad Institute Genomics Platform"/>
            <consortium name="The Broad Institute Genome Sequencing Center for Infectious Disease"/>
            <person name="Wu L."/>
            <person name="Ma J."/>
        </authorList>
    </citation>
    <scope>NUCLEOTIDE SEQUENCE [LARGE SCALE GENOMIC DNA]</scope>
    <source>
        <strain evidence="3">CCUG 61696</strain>
    </source>
</reference>
<evidence type="ECO:0000313" key="2">
    <source>
        <dbReference type="EMBL" id="MFD1331010.1"/>
    </source>
</evidence>
<dbReference type="Proteomes" id="UP001597171">
    <property type="component" value="Unassembled WGS sequence"/>
</dbReference>
<dbReference type="Pfam" id="PF06776">
    <property type="entry name" value="IalB"/>
    <property type="match status" value="1"/>
</dbReference>
<gene>
    <name evidence="2" type="ORF">ACFQ4O_03265</name>
</gene>
<dbReference type="EMBL" id="JBHTMX010000011">
    <property type="protein sequence ID" value="MFD1331010.1"/>
    <property type="molecule type" value="Genomic_DNA"/>
</dbReference>
<evidence type="ECO:0000313" key="3">
    <source>
        <dbReference type="Proteomes" id="UP001597171"/>
    </source>
</evidence>
<name>A0ABW3Z471_9HYPH</name>
<dbReference type="RefSeq" id="WP_378774212.1">
    <property type="nucleotide sequence ID" value="NZ_JBHTMX010000011.1"/>
</dbReference>
<protein>
    <submittedName>
        <fullName evidence="2">Invasion associated locus B family protein</fullName>
    </submittedName>
</protein>